<keyword evidence="2" id="KW-1185">Reference proteome</keyword>
<dbReference type="Proteomes" id="UP000060487">
    <property type="component" value="Unassembled WGS sequence"/>
</dbReference>
<accession>A0ABR5SCP9</accession>
<dbReference type="EMBL" id="LNQR01000135">
    <property type="protein sequence ID" value="KWT74981.1"/>
    <property type="molecule type" value="Genomic_DNA"/>
</dbReference>
<comment type="caution">
    <text evidence="1">The sequence shown here is derived from an EMBL/GenBank/DDBJ whole genome shotgun (WGS) entry which is preliminary data.</text>
</comment>
<name>A0ABR5SCP9_9BACT</name>
<organism evidence="1 2">
    <name type="scientific">Candidatus Magnetominusculus xianensis</name>
    <dbReference type="NCBI Taxonomy" id="1748249"/>
    <lineage>
        <taxon>Bacteria</taxon>
        <taxon>Pseudomonadati</taxon>
        <taxon>Nitrospirota</taxon>
        <taxon>Nitrospiria</taxon>
        <taxon>Nitrospirales</taxon>
        <taxon>Nitrospiraceae</taxon>
        <taxon>Candidatus Magnetominusculus</taxon>
    </lineage>
</organism>
<evidence type="ECO:0000313" key="2">
    <source>
        <dbReference type="Proteomes" id="UP000060487"/>
    </source>
</evidence>
<reference evidence="1 2" key="1">
    <citation type="submission" date="2015-11" db="EMBL/GenBank/DDBJ databases">
        <authorList>
            <person name="Lin W."/>
        </authorList>
    </citation>
    <scope>NUCLEOTIDE SEQUENCE [LARGE SCALE GENOMIC DNA]</scope>
    <source>
        <strain evidence="1 2">HCH-1</strain>
    </source>
</reference>
<protein>
    <submittedName>
        <fullName evidence="1">Uncharacterized protein</fullName>
    </submittedName>
</protein>
<gene>
    <name evidence="1" type="ORF">ASN18_3298</name>
</gene>
<proteinExistence type="predicted"/>
<sequence>MIKKGVHIYEWINKVPMNGNKETIWINYFE</sequence>
<evidence type="ECO:0000313" key="1">
    <source>
        <dbReference type="EMBL" id="KWT74981.1"/>
    </source>
</evidence>